<evidence type="ECO:0000256" key="3">
    <source>
        <dbReference type="SAM" id="Coils"/>
    </source>
</evidence>
<accession>A0A4S4ESZ5</accession>
<feature type="domain" description="Disease resistance protein At4g27190-like leucine-rich repeats" evidence="5">
    <location>
        <begin position="599"/>
        <end position="725"/>
    </location>
</feature>
<dbReference type="InterPro" id="IPR050905">
    <property type="entry name" value="Plant_NBS-LRR"/>
</dbReference>
<sequence>MVDQEFCIVGSVKYTEDLQEQVQNLEAQKRDVLDSIDATKRKREEILESVKNWIDKVNRFIREAKEFLEGATNVNQKCFNGWFPDLVTRRRLEFIPSEQLVPYASRNLAMTNVMEALSDDNINFIGIHGSGGVGKTTLVKEIGKQAKSDKVFDDVMMAIVSQNPNIKNIQGQIASMLGFKGLTDQQSEIERASMLYARLKDVKKILVILDDVWAKLNLVAMGIPFGNDHQGCKIIITTWRELVCNSMGMERRGQRLFISAFYLKKIHGTSRELRKSVPTNIEGVNQHVYKSLKLSYDYLQDEEAKACFLLCSLFPEDHNILIEDLVQYGMGLRVFKKVDTVHEARGRANLDQYTGISLMRNQISNLLEVLECPKLQILLFQYNENEWSCSHEFFSRMNALRVLDLSQQVKTLEVLSLKRAFFSKAPNAIRELTNLRLLDMIESHHEFLIPAAMVSPLSHLEELYLFGITSSSIGDPDPAVEVAAALRSWPRLKVLTISILDIAHIPKDFVFPELEIRNLVGSLVDWSKWLKMVLKRARHLRIVKCHELECLINTEEWGISSQAQPCDLQLLFNLEELELYGLDTYKEICAASAVTTSSWVCFPKLRRLEVNACPELSAVLLPFNLLQRLQHLEELSVINCVKLEQVFDFGSKGEGMKLPSSLTKLWLSELPRLKHILSCSRRQHVQLCNLRTMNVISCGKLKYVFQPSIAQALHQLEELSVYVCEEMEEIVAAKQNEGQQEEEERVDYKMVFKSLKKLYLRDLPNLSGFCTGGDDFPFEWPSLERLQVINCPKMKTFAATTSGSTPKLKEVELDDESVIPLKGTDLNQFVQTHIISKPPKACEFGLGDAAVSKSQQHPMMLRQRPFLSIF</sequence>
<dbReference type="PANTHER" id="PTHR33463:SF218">
    <property type="entry name" value="DISEASE RESISTANCE PROTEIN RPS2-LIKE"/>
    <property type="match status" value="1"/>
</dbReference>
<feature type="domain" description="NB-ARC" evidence="4">
    <location>
        <begin position="110"/>
        <end position="250"/>
    </location>
</feature>
<dbReference type="Proteomes" id="UP000306102">
    <property type="component" value="Unassembled WGS sequence"/>
</dbReference>
<dbReference type="Pfam" id="PF00931">
    <property type="entry name" value="NB-ARC"/>
    <property type="match status" value="1"/>
</dbReference>
<proteinExistence type="inferred from homology"/>
<dbReference type="SUPFAM" id="SSF52058">
    <property type="entry name" value="L domain-like"/>
    <property type="match status" value="1"/>
</dbReference>
<keyword evidence="2" id="KW-0611">Plant defense</keyword>
<evidence type="ECO:0000256" key="1">
    <source>
        <dbReference type="ARBA" id="ARBA00008894"/>
    </source>
</evidence>
<evidence type="ECO:0000259" key="5">
    <source>
        <dbReference type="Pfam" id="PF23247"/>
    </source>
</evidence>
<comment type="similarity">
    <text evidence="1">Belongs to the disease resistance NB-LRR family.</text>
</comment>
<evidence type="ECO:0000259" key="4">
    <source>
        <dbReference type="Pfam" id="PF00931"/>
    </source>
</evidence>
<dbReference type="PANTHER" id="PTHR33463">
    <property type="entry name" value="NB-ARC DOMAIN-CONTAINING PROTEIN-RELATED"/>
    <property type="match status" value="1"/>
</dbReference>
<reference evidence="6 7" key="1">
    <citation type="journal article" date="2018" name="Proc. Natl. Acad. Sci. U.S.A.">
        <title>Draft genome sequence of Camellia sinensis var. sinensis provides insights into the evolution of the tea genome and tea quality.</title>
        <authorList>
            <person name="Wei C."/>
            <person name="Yang H."/>
            <person name="Wang S."/>
            <person name="Zhao J."/>
            <person name="Liu C."/>
            <person name="Gao L."/>
            <person name="Xia E."/>
            <person name="Lu Y."/>
            <person name="Tai Y."/>
            <person name="She G."/>
            <person name="Sun J."/>
            <person name="Cao H."/>
            <person name="Tong W."/>
            <person name="Gao Q."/>
            <person name="Li Y."/>
            <person name="Deng W."/>
            <person name="Jiang X."/>
            <person name="Wang W."/>
            <person name="Chen Q."/>
            <person name="Zhang S."/>
            <person name="Li H."/>
            <person name="Wu J."/>
            <person name="Wang P."/>
            <person name="Li P."/>
            <person name="Shi C."/>
            <person name="Zheng F."/>
            <person name="Jian J."/>
            <person name="Huang B."/>
            <person name="Shan D."/>
            <person name="Shi M."/>
            <person name="Fang C."/>
            <person name="Yue Y."/>
            <person name="Li F."/>
            <person name="Li D."/>
            <person name="Wei S."/>
            <person name="Han B."/>
            <person name="Jiang C."/>
            <person name="Yin Y."/>
            <person name="Xia T."/>
            <person name="Zhang Z."/>
            <person name="Bennetzen J.L."/>
            <person name="Zhao S."/>
            <person name="Wan X."/>
        </authorList>
    </citation>
    <scope>NUCLEOTIDE SEQUENCE [LARGE SCALE GENOMIC DNA]</scope>
    <source>
        <strain evidence="7">cv. Shuchazao</strain>
        <tissue evidence="6">Leaf</tissue>
    </source>
</reference>
<comment type="caution">
    <text evidence="6">The sequence shown here is derived from an EMBL/GenBank/DDBJ whole genome shotgun (WGS) entry which is preliminary data.</text>
</comment>
<evidence type="ECO:0000313" key="7">
    <source>
        <dbReference type="Proteomes" id="UP000306102"/>
    </source>
</evidence>
<dbReference type="Gene3D" id="3.80.10.10">
    <property type="entry name" value="Ribonuclease Inhibitor"/>
    <property type="match status" value="2"/>
</dbReference>
<feature type="coiled-coil region" evidence="3">
    <location>
        <begin position="15"/>
        <end position="42"/>
    </location>
</feature>
<gene>
    <name evidence="6" type="ORF">TEA_001808</name>
</gene>
<keyword evidence="3" id="KW-0175">Coiled coil</keyword>
<dbReference type="Gene3D" id="3.40.50.300">
    <property type="entry name" value="P-loop containing nucleotide triphosphate hydrolases"/>
    <property type="match status" value="1"/>
</dbReference>
<dbReference type="PRINTS" id="PR00364">
    <property type="entry name" value="DISEASERSIST"/>
</dbReference>
<dbReference type="InterPro" id="IPR057135">
    <property type="entry name" value="At4g27190-like_LRR"/>
</dbReference>
<dbReference type="SUPFAM" id="SSF52540">
    <property type="entry name" value="P-loop containing nucleoside triphosphate hydrolases"/>
    <property type="match status" value="1"/>
</dbReference>
<evidence type="ECO:0000256" key="2">
    <source>
        <dbReference type="ARBA" id="ARBA00022821"/>
    </source>
</evidence>
<dbReference type="GO" id="GO:0043531">
    <property type="term" value="F:ADP binding"/>
    <property type="evidence" value="ECO:0007669"/>
    <property type="project" value="InterPro"/>
</dbReference>
<name>A0A4S4ESZ5_CAMSN</name>
<protein>
    <submittedName>
        <fullName evidence="6">Uncharacterized protein</fullName>
    </submittedName>
</protein>
<dbReference type="AlphaFoldDB" id="A0A4S4ESZ5"/>
<keyword evidence="7" id="KW-1185">Reference proteome</keyword>
<dbReference type="GO" id="GO:0006952">
    <property type="term" value="P:defense response"/>
    <property type="evidence" value="ECO:0007669"/>
    <property type="project" value="UniProtKB-KW"/>
</dbReference>
<dbReference type="FunFam" id="3.40.50.300:FF:001091">
    <property type="entry name" value="Probable disease resistance protein At1g61300"/>
    <property type="match status" value="1"/>
</dbReference>
<dbReference type="InterPro" id="IPR032675">
    <property type="entry name" value="LRR_dom_sf"/>
</dbReference>
<evidence type="ECO:0000313" key="6">
    <source>
        <dbReference type="EMBL" id="THG19980.1"/>
    </source>
</evidence>
<dbReference type="InterPro" id="IPR002182">
    <property type="entry name" value="NB-ARC"/>
</dbReference>
<dbReference type="Pfam" id="PF23247">
    <property type="entry name" value="LRR_RPS2"/>
    <property type="match status" value="1"/>
</dbReference>
<dbReference type="EMBL" id="SDRB02002176">
    <property type="protein sequence ID" value="THG19980.1"/>
    <property type="molecule type" value="Genomic_DNA"/>
</dbReference>
<organism evidence="6 7">
    <name type="scientific">Camellia sinensis var. sinensis</name>
    <name type="common">China tea</name>
    <dbReference type="NCBI Taxonomy" id="542762"/>
    <lineage>
        <taxon>Eukaryota</taxon>
        <taxon>Viridiplantae</taxon>
        <taxon>Streptophyta</taxon>
        <taxon>Embryophyta</taxon>
        <taxon>Tracheophyta</taxon>
        <taxon>Spermatophyta</taxon>
        <taxon>Magnoliopsida</taxon>
        <taxon>eudicotyledons</taxon>
        <taxon>Gunneridae</taxon>
        <taxon>Pentapetalae</taxon>
        <taxon>asterids</taxon>
        <taxon>Ericales</taxon>
        <taxon>Theaceae</taxon>
        <taxon>Camellia</taxon>
    </lineage>
</organism>
<dbReference type="InterPro" id="IPR027417">
    <property type="entry name" value="P-loop_NTPase"/>
</dbReference>